<accession>A0A835LK27</accession>
<name>A0A835LK27_9MAGN</name>
<evidence type="ECO:0008006" key="3">
    <source>
        <dbReference type="Google" id="ProtNLM"/>
    </source>
</evidence>
<sequence>MKISYDAMDTCFSGPAFDATSNTYKAFINRALHWEISSLSKYGGNCIGAIDVATEKLRFFEEPHTNIETSDAKLAKDVILGTLGDYLCMVDDRIDGQFFIWVMKEYGVAESWTKQYIIRKETLGPLRRVSFKMLRIMNYGSVFLHGREDQCHYDLEKGKCKHIRVEGIPSRPHQLEVVVHMGSLVSPKKD</sequence>
<dbReference type="AlphaFoldDB" id="A0A835LK27"/>
<evidence type="ECO:0000313" key="1">
    <source>
        <dbReference type="EMBL" id="KAF9598523.1"/>
    </source>
</evidence>
<reference evidence="1 2" key="1">
    <citation type="submission" date="2020-10" db="EMBL/GenBank/DDBJ databases">
        <title>The Coptis chinensis genome and diversification of protoberbering-type alkaloids.</title>
        <authorList>
            <person name="Wang B."/>
            <person name="Shu S."/>
            <person name="Song C."/>
            <person name="Liu Y."/>
        </authorList>
    </citation>
    <scope>NUCLEOTIDE SEQUENCE [LARGE SCALE GENOMIC DNA]</scope>
    <source>
        <strain evidence="1">HL-2020</strain>
        <tissue evidence="1">Leaf</tissue>
    </source>
</reference>
<comment type="caution">
    <text evidence="1">The sequence shown here is derived from an EMBL/GenBank/DDBJ whole genome shotgun (WGS) entry which is preliminary data.</text>
</comment>
<gene>
    <name evidence="1" type="ORF">IFM89_028055</name>
</gene>
<dbReference type="Proteomes" id="UP000631114">
    <property type="component" value="Unassembled WGS sequence"/>
</dbReference>
<evidence type="ECO:0000313" key="2">
    <source>
        <dbReference type="Proteomes" id="UP000631114"/>
    </source>
</evidence>
<dbReference type="OrthoDB" id="610337at2759"/>
<dbReference type="EMBL" id="JADFTS010000007">
    <property type="protein sequence ID" value="KAF9598523.1"/>
    <property type="molecule type" value="Genomic_DNA"/>
</dbReference>
<protein>
    <recommendedName>
        <fullName evidence="3">F-box associated domain-containing protein</fullName>
    </recommendedName>
</protein>
<keyword evidence="2" id="KW-1185">Reference proteome</keyword>
<proteinExistence type="predicted"/>
<organism evidence="1 2">
    <name type="scientific">Coptis chinensis</name>
    <dbReference type="NCBI Taxonomy" id="261450"/>
    <lineage>
        <taxon>Eukaryota</taxon>
        <taxon>Viridiplantae</taxon>
        <taxon>Streptophyta</taxon>
        <taxon>Embryophyta</taxon>
        <taxon>Tracheophyta</taxon>
        <taxon>Spermatophyta</taxon>
        <taxon>Magnoliopsida</taxon>
        <taxon>Ranunculales</taxon>
        <taxon>Ranunculaceae</taxon>
        <taxon>Coptidoideae</taxon>
        <taxon>Coptis</taxon>
    </lineage>
</organism>